<dbReference type="AlphaFoldDB" id="A0A1M6HT48"/>
<sequence>MHFTEGHLREYERMMQEKPGHYRRHIKTMKERDCKHCPDFDMSCNKCSKEKCDIFDD</sequence>
<name>A0A1M6HT48_9FIRM</name>
<protein>
    <submittedName>
        <fullName evidence="1">Uncharacterized protein</fullName>
    </submittedName>
</protein>
<dbReference type="EMBL" id="FQZV01000018">
    <property type="protein sequence ID" value="SHJ25382.1"/>
    <property type="molecule type" value="Genomic_DNA"/>
</dbReference>
<evidence type="ECO:0000313" key="2">
    <source>
        <dbReference type="Proteomes" id="UP000184536"/>
    </source>
</evidence>
<reference evidence="2" key="1">
    <citation type="submission" date="2016-11" db="EMBL/GenBank/DDBJ databases">
        <authorList>
            <person name="Varghese N."/>
            <person name="Submissions S."/>
        </authorList>
    </citation>
    <scope>NUCLEOTIDE SEQUENCE [LARGE SCALE GENOMIC DNA]</scope>
    <source>
        <strain evidence="2">DSM 17957</strain>
    </source>
</reference>
<accession>A0A1M6HT48</accession>
<keyword evidence="2" id="KW-1185">Reference proteome</keyword>
<evidence type="ECO:0000313" key="1">
    <source>
        <dbReference type="EMBL" id="SHJ25382.1"/>
    </source>
</evidence>
<organism evidence="1 2">
    <name type="scientific">Geosporobacter subterraneus DSM 17957</name>
    <dbReference type="NCBI Taxonomy" id="1121919"/>
    <lineage>
        <taxon>Bacteria</taxon>
        <taxon>Bacillati</taxon>
        <taxon>Bacillota</taxon>
        <taxon>Clostridia</taxon>
        <taxon>Peptostreptococcales</taxon>
        <taxon>Thermotaleaceae</taxon>
        <taxon>Geosporobacter</taxon>
    </lineage>
</organism>
<dbReference type="STRING" id="1121919.SAMN02745975_01630"/>
<gene>
    <name evidence="1" type="ORF">SAMN02745975_01630</name>
</gene>
<dbReference type="RefSeq" id="WP_190014308.1">
    <property type="nucleotide sequence ID" value="NZ_FQZV01000018.1"/>
</dbReference>
<proteinExistence type="predicted"/>
<dbReference type="Proteomes" id="UP000184536">
    <property type="component" value="Unassembled WGS sequence"/>
</dbReference>